<protein>
    <submittedName>
        <fullName evidence="3">Protein kinase domain-containing protein</fullName>
    </submittedName>
</protein>
<accession>A0A0N4YBF1</accession>
<dbReference type="WBParaSite" id="NBR_0001378301-mRNA-1">
    <property type="protein sequence ID" value="NBR_0001378301-mRNA-1"/>
    <property type="gene ID" value="NBR_0001378301"/>
</dbReference>
<reference evidence="3" key="1">
    <citation type="submission" date="2017-02" db="UniProtKB">
        <authorList>
            <consortium name="WormBaseParasite"/>
        </authorList>
    </citation>
    <scope>IDENTIFICATION</scope>
</reference>
<organism evidence="3">
    <name type="scientific">Nippostrongylus brasiliensis</name>
    <name type="common">Rat hookworm</name>
    <dbReference type="NCBI Taxonomy" id="27835"/>
    <lineage>
        <taxon>Eukaryota</taxon>
        <taxon>Metazoa</taxon>
        <taxon>Ecdysozoa</taxon>
        <taxon>Nematoda</taxon>
        <taxon>Chromadorea</taxon>
        <taxon>Rhabditida</taxon>
        <taxon>Rhabditina</taxon>
        <taxon>Rhabditomorpha</taxon>
        <taxon>Strongyloidea</taxon>
        <taxon>Heligmosomidae</taxon>
        <taxon>Nippostrongylus</taxon>
    </lineage>
</organism>
<sequence length="66" mass="7236">MKLEQGDEKISLMCMEKVLIPDGPEMQQRILRRTSFGGSSSSLRRSSVSSKDIQAMQAALAVSSFS</sequence>
<evidence type="ECO:0000313" key="2">
    <source>
        <dbReference type="Proteomes" id="UP000271162"/>
    </source>
</evidence>
<dbReference type="AlphaFoldDB" id="A0A0N4YBF1"/>
<evidence type="ECO:0000313" key="1">
    <source>
        <dbReference type="EMBL" id="VDL77373.1"/>
    </source>
</evidence>
<reference evidence="1 2" key="2">
    <citation type="submission" date="2018-11" db="EMBL/GenBank/DDBJ databases">
        <authorList>
            <consortium name="Pathogen Informatics"/>
        </authorList>
    </citation>
    <scope>NUCLEOTIDE SEQUENCE [LARGE SCALE GENOMIC DNA]</scope>
</reference>
<dbReference type="Proteomes" id="UP000271162">
    <property type="component" value="Unassembled WGS sequence"/>
</dbReference>
<evidence type="ECO:0000313" key="3">
    <source>
        <dbReference type="WBParaSite" id="NBR_0001378301-mRNA-1"/>
    </source>
</evidence>
<name>A0A0N4YBF1_NIPBR</name>
<keyword evidence="2" id="KW-1185">Reference proteome</keyword>
<gene>
    <name evidence="1" type="ORF">NBR_LOCUS13784</name>
</gene>
<dbReference type="EMBL" id="UYSL01021142">
    <property type="protein sequence ID" value="VDL77373.1"/>
    <property type="molecule type" value="Genomic_DNA"/>
</dbReference>
<proteinExistence type="predicted"/>